<gene>
    <name evidence="3" type="ORF">N7498_009334</name>
</gene>
<organism evidence="3 4">
    <name type="scientific">Penicillium cinerascens</name>
    <dbReference type="NCBI Taxonomy" id="70096"/>
    <lineage>
        <taxon>Eukaryota</taxon>
        <taxon>Fungi</taxon>
        <taxon>Dikarya</taxon>
        <taxon>Ascomycota</taxon>
        <taxon>Pezizomycotina</taxon>
        <taxon>Eurotiomycetes</taxon>
        <taxon>Eurotiomycetidae</taxon>
        <taxon>Eurotiales</taxon>
        <taxon>Aspergillaceae</taxon>
        <taxon>Penicillium</taxon>
    </lineage>
</organism>
<evidence type="ECO:0000259" key="2">
    <source>
        <dbReference type="Pfam" id="PF14420"/>
    </source>
</evidence>
<comment type="caution">
    <text evidence="3">The sequence shown here is derived from an EMBL/GenBank/DDBJ whole genome shotgun (WGS) entry which is preliminary data.</text>
</comment>
<dbReference type="InterPro" id="IPR025676">
    <property type="entry name" value="Clr5_dom"/>
</dbReference>
<dbReference type="Pfam" id="PF14420">
    <property type="entry name" value="Clr5"/>
    <property type="match status" value="1"/>
</dbReference>
<accession>A0A9W9J4D9</accession>
<dbReference type="OrthoDB" id="5308957at2759"/>
<feature type="domain" description="Clr5" evidence="2">
    <location>
        <begin position="9"/>
        <end position="55"/>
    </location>
</feature>
<dbReference type="RefSeq" id="XP_058303289.1">
    <property type="nucleotide sequence ID" value="XM_058456390.1"/>
</dbReference>
<proteinExistence type="predicted"/>
<sequence length="306" mass="33578">MKTSISSCAWEKKKPLINRLYVEEEWPLKHVLKQIRSDDFNPSETQLRSRLRKWRAIKPSRKTRRPRGCDSGDDDSEKDENASPATPPHNDGPSPAAMQTSTGWDCSGLPAGALLDVHSQPMDQKWNASAAQLLTPSPSMDHVRVSNRSHAAHDLNMPATSFEQPARTSPVAEGLIMNTTSAPMSSSPGYPVYPGQCVLPPGSTTNPPMAAWSPCPMSPDLGLDPTLDPEWWYSMAFEAPDAPPGVPHSASHHQEYIPVAVPPPSSAYPPELAHYGGYEPRKHIPPHWPHPASMVPPMVHHPRAGY</sequence>
<evidence type="ECO:0000313" key="3">
    <source>
        <dbReference type="EMBL" id="KAJ5190349.1"/>
    </source>
</evidence>
<feature type="compositionally biased region" description="Basic residues" evidence="1">
    <location>
        <begin position="49"/>
        <end position="66"/>
    </location>
</feature>
<name>A0A9W9J4D9_9EURO</name>
<keyword evidence="4" id="KW-1185">Reference proteome</keyword>
<protein>
    <recommendedName>
        <fullName evidence="2">Clr5 domain-containing protein</fullName>
    </recommendedName>
</protein>
<evidence type="ECO:0000313" key="4">
    <source>
        <dbReference type="Proteomes" id="UP001150904"/>
    </source>
</evidence>
<feature type="region of interest" description="Disordered" evidence="1">
    <location>
        <begin position="36"/>
        <end position="105"/>
    </location>
</feature>
<dbReference type="AlphaFoldDB" id="A0A9W9J4D9"/>
<reference evidence="3" key="1">
    <citation type="submission" date="2022-12" db="EMBL/GenBank/DDBJ databases">
        <authorList>
            <person name="Petersen C."/>
        </authorList>
    </citation>
    <scope>NUCLEOTIDE SEQUENCE</scope>
    <source>
        <strain evidence="3">IBT 15544</strain>
    </source>
</reference>
<dbReference type="Proteomes" id="UP001150904">
    <property type="component" value="Unassembled WGS sequence"/>
</dbReference>
<reference evidence="3" key="2">
    <citation type="journal article" date="2023" name="IMA Fungus">
        <title>Comparative genomic study of the Penicillium genus elucidates a diverse pangenome and 15 lateral gene transfer events.</title>
        <authorList>
            <person name="Petersen C."/>
            <person name="Sorensen T."/>
            <person name="Nielsen M.R."/>
            <person name="Sondergaard T.E."/>
            <person name="Sorensen J.L."/>
            <person name="Fitzpatrick D.A."/>
            <person name="Frisvad J.C."/>
            <person name="Nielsen K.L."/>
        </authorList>
    </citation>
    <scope>NUCLEOTIDE SEQUENCE</scope>
    <source>
        <strain evidence="3">IBT 15544</strain>
    </source>
</reference>
<dbReference type="EMBL" id="JAPQKR010000016">
    <property type="protein sequence ID" value="KAJ5190349.1"/>
    <property type="molecule type" value="Genomic_DNA"/>
</dbReference>
<evidence type="ECO:0000256" key="1">
    <source>
        <dbReference type="SAM" id="MobiDB-lite"/>
    </source>
</evidence>
<dbReference type="GeneID" id="83183691"/>